<reference evidence="3 4" key="1">
    <citation type="journal article" date="2011" name="J. Gen. Appl. Microbiol.">
        <title>Draft genome sequencing of the enigmatic yeast Saitoella complicata.</title>
        <authorList>
            <person name="Nishida H."/>
            <person name="Hamamoto M."/>
            <person name="Sugiyama J."/>
        </authorList>
    </citation>
    <scope>NUCLEOTIDE SEQUENCE [LARGE SCALE GENOMIC DNA]</scope>
    <source>
        <strain evidence="3 4">NRRL Y-17804</strain>
    </source>
</reference>
<reference evidence="3 4" key="3">
    <citation type="journal article" date="2015" name="Genome Announc.">
        <title>Draft Genome Sequence of the Archiascomycetous Yeast Saitoella complicata.</title>
        <authorList>
            <person name="Yamauchi K."/>
            <person name="Kondo S."/>
            <person name="Hamamoto M."/>
            <person name="Takahashi Y."/>
            <person name="Ogura Y."/>
            <person name="Hayashi T."/>
            <person name="Nishida H."/>
        </authorList>
    </citation>
    <scope>NUCLEOTIDE SEQUENCE [LARGE SCALE GENOMIC DNA]</scope>
    <source>
        <strain evidence="3 4">NRRL Y-17804</strain>
    </source>
</reference>
<dbReference type="InterPro" id="IPR000782">
    <property type="entry name" value="FAS1_domain"/>
</dbReference>
<dbReference type="Proteomes" id="UP000033140">
    <property type="component" value="Unassembled WGS sequence"/>
</dbReference>
<evidence type="ECO:0000313" key="4">
    <source>
        <dbReference type="Proteomes" id="UP000033140"/>
    </source>
</evidence>
<dbReference type="OMA" id="ASWDLQF"/>
<organism evidence="3 4">
    <name type="scientific">Saitoella complicata (strain BCRC 22490 / CBS 7301 / JCM 7358 / NBRC 10748 / NRRL Y-17804)</name>
    <dbReference type="NCBI Taxonomy" id="698492"/>
    <lineage>
        <taxon>Eukaryota</taxon>
        <taxon>Fungi</taxon>
        <taxon>Dikarya</taxon>
        <taxon>Ascomycota</taxon>
        <taxon>Taphrinomycotina</taxon>
        <taxon>Taphrinomycotina incertae sedis</taxon>
        <taxon>Saitoella</taxon>
    </lineage>
</organism>
<dbReference type="PROSITE" id="PS50213">
    <property type="entry name" value="FAS1"/>
    <property type="match status" value="1"/>
</dbReference>
<evidence type="ECO:0000256" key="1">
    <source>
        <dbReference type="ARBA" id="ARBA00022729"/>
    </source>
</evidence>
<keyword evidence="4" id="KW-1185">Reference proteome</keyword>
<evidence type="ECO:0000259" key="2">
    <source>
        <dbReference type="PROSITE" id="PS50213"/>
    </source>
</evidence>
<dbReference type="STRING" id="698492.A0A0E9NS43"/>
<dbReference type="InterPro" id="IPR036378">
    <property type="entry name" value="FAS1_dom_sf"/>
</dbReference>
<name>A0A0E9NS43_SAICN</name>
<proteinExistence type="predicted"/>
<sequence length="241" mass="27147">MKGLIVTATDRTVPGSSQHLTSSLWYQPLPCNDDTPALTMLRSSLLTVALFTSTVLAQLVPHLFHPADIESKGEFEPHFEYLPFEQHQQPIMPADDKEKTMLSDLISIDKSLSIFGDLCRQYTHIEHLLEDPLAHITLIVPNNNAFTSLARKPWDTPSEPEIHITEDIDADRKRSFIERHLVLDDELLAGKRYHTIGGEVEVFFEEKEGVRKLFPGELKVLKVETAGNGVLWVVDGVVEAK</sequence>
<protein>
    <recommendedName>
        <fullName evidence="2">FAS1 domain-containing protein</fullName>
    </recommendedName>
</protein>
<dbReference type="PANTHER" id="PTHR28156:SF1">
    <property type="entry name" value="FAS1 DOMAIN-CONTAINING PROTEIN YDR262W"/>
    <property type="match status" value="1"/>
</dbReference>
<keyword evidence="1" id="KW-0732">Signal</keyword>
<comment type="caution">
    <text evidence="3">The sequence shown here is derived from an EMBL/GenBank/DDBJ whole genome shotgun (WGS) entry which is preliminary data.</text>
</comment>
<evidence type="ECO:0000313" key="3">
    <source>
        <dbReference type="EMBL" id="GAO52588.1"/>
    </source>
</evidence>
<dbReference type="EMBL" id="BACD03000075">
    <property type="protein sequence ID" value="GAO52588.1"/>
    <property type="molecule type" value="Genomic_DNA"/>
</dbReference>
<accession>A0A0E9NS43</accession>
<reference evidence="3 4" key="2">
    <citation type="journal article" date="2014" name="J. Gen. Appl. Microbiol.">
        <title>The early diverging ascomycetous budding yeast Saitoella complicata has three histone deacetylases belonging to the Clr6, Hos2, and Rpd3 lineages.</title>
        <authorList>
            <person name="Nishida H."/>
            <person name="Matsumoto T."/>
            <person name="Kondo S."/>
            <person name="Hamamoto M."/>
            <person name="Yoshikawa H."/>
        </authorList>
    </citation>
    <scope>NUCLEOTIDE SEQUENCE [LARGE SCALE GENOMIC DNA]</scope>
    <source>
        <strain evidence="3 4">NRRL Y-17804</strain>
    </source>
</reference>
<dbReference type="PANTHER" id="PTHR28156">
    <property type="entry name" value="FAS1 DOMAIN-CONTAINING PROTEIN YDR262W"/>
    <property type="match status" value="1"/>
</dbReference>
<dbReference type="SUPFAM" id="SSF82153">
    <property type="entry name" value="FAS1 domain"/>
    <property type="match status" value="1"/>
</dbReference>
<dbReference type="InterPro" id="IPR040200">
    <property type="entry name" value="Mug57-like"/>
</dbReference>
<feature type="domain" description="FAS1" evidence="2">
    <location>
        <begin position="99"/>
        <end position="238"/>
    </location>
</feature>
<gene>
    <name evidence="3" type="ORF">G7K_6661-t1</name>
</gene>
<dbReference type="AlphaFoldDB" id="A0A0E9NS43"/>
<dbReference type="Gene3D" id="2.30.180.10">
    <property type="entry name" value="FAS1 domain"/>
    <property type="match status" value="1"/>
</dbReference>